<dbReference type="SUPFAM" id="SSF51395">
    <property type="entry name" value="FMN-linked oxidoreductases"/>
    <property type="match status" value="1"/>
</dbReference>
<comment type="cofactor">
    <cofactor evidence="1">
        <name>FMN</name>
        <dbReference type="ChEBI" id="CHEBI:58210"/>
    </cofactor>
</comment>
<comment type="caution">
    <text evidence="4">The sequence shown here is derived from an EMBL/GenBank/DDBJ whole genome shotgun (WGS) entry which is preliminary data.</text>
</comment>
<evidence type="ECO:0000313" key="4">
    <source>
        <dbReference type="EMBL" id="KAE9444669.1"/>
    </source>
</evidence>
<dbReference type="Gene3D" id="3.20.20.70">
    <property type="entry name" value="Aldolase class I"/>
    <property type="match status" value="1"/>
</dbReference>
<evidence type="ECO:0000259" key="3">
    <source>
        <dbReference type="PROSITE" id="PS51349"/>
    </source>
</evidence>
<dbReference type="EMBL" id="QEFC01006766">
    <property type="protein sequence ID" value="KAE9444669.1"/>
    <property type="molecule type" value="Genomic_DNA"/>
</dbReference>
<evidence type="ECO:0000256" key="1">
    <source>
        <dbReference type="ARBA" id="ARBA00001917"/>
    </source>
</evidence>
<dbReference type="InterPro" id="IPR000262">
    <property type="entry name" value="FMN-dep_DH"/>
</dbReference>
<feature type="non-terminal residue" evidence="4">
    <location>
        <position position="1"/>
    </location>
</feature>
<reference evidence="4" key="1">
    <citation type="journal article" date="2019" name="Genome Biol. Evol.">
        <title>The Rhododendron genome and chromosomal organization provide insight into shared whole-genome duplications across the heath family (Ericaceae).</title>
        <authorList>
            <person name="Soza V.L."/>
            <person name="Lindsley D."/>
            <person name="Waalkes A."/>
            <person name="Ramage E."/>
            <person name="Patwardhan R.P."/>
            <person name="Burton J.N."/>
            <person name="Adey A."/>
            <person name="Kumar A."/>
            <person name="Qiu R."/>
            <person name="Shendure J."/>
            <person name="Hall B."/>
        </authorList>
    </citation>
    <scope>NUCLEOTIDE SEQUENCE</scope>
    <source>
        <strain evidence="4">RSF 1966-606</strain>
    </source>
</reference>
<dbReference type="InterPro" id="IPR013785">
    <property type="entry name" value="Aldolase_TIM"/>
</dbReference>
<gene>
    <name evidence="4" type="ORF">C3L33_23432</name>
</gene>
<protein>
    <recommendedName>
        <fullName evidence="3">FMN hydroxy acid dehydrogenase domain-containing protein</fullName>
    </recommendedName>
</protein>
<dbReference type="PANTHER" id="PTHR10578">
    <property type="entry name" value="S -2-HYDROXY-ACID OXIDASE-RELATED"/>
    <property type="match status" value="1"/>
</dbReference>
<sequence>VVRAVGGKIPVLIDGGVRRGTDVFKALALGAQAVLIGRPILYGLAAKGEYGVRRVIEMLKAELELTMALSGCPTLKDITRSHVRTEQDRLNCRL</sequence>
<dbReference type="AlphaFoldDB" id="A0A6A4KP08"/>
<dbReference type="OrthoDB" id="25826at2759"/>
<dbReference type="InterPro" id="IPR037396">
    <property type="entry name" value="FMN_HAD"/>
</dbReference>
<dbReference type="GO" id="GO:0016491">
    <property type="term" value="F:oxidoreductase activity"/>
    <property type="evidence" value="ECO:0007669"/>
    <property type="project" value="UniProtKB-KW"/>
</dbReference>
<name>A0A6A4KP08_9ERIC</name>
<organism evidence="4">
    <name type="scientific">Rhododendron williamsianum</name>
    <dbReference type="NCBI Taxonomy" id="262921"/>
    <lineage>
        <taxon>Eukaryota</taxon>
        <taxon>Viridiplantae</taxon>
        <taxon>Streptophyta</taxon>
        <taxon>Embryophyta</taxon>
        <taxon>Tracheophyta</taxon>
        <taxon>Spermatophyta</taxon>
        <taxon>Magnoliopsida</taxon>
        <taxon>eudicotyledons</taxon>
        <taxon>Gunneridae</taxon>
        <taxon>Pentapetalae</taxon>
        <taxon>asterids</taxon>
        <taxon>Ericales</taxon>
        <taxon>Ericaceae</taxon>
        <taxon>Ericoideae</taxon>
        <taxon>Rhodoreae</taxon>
        <taxon>Rhododendron</taxon>
    </lineage>
</organism>
<feature type="domain" description="FMN hydroxy acid dehydrogenase" evidence="3">
    <location>
        <begin position="1"/>
        <end position="88"/>
    </location>
</feature>
<evidence type="ECO:0000256" key="2">
    <source>
        <dbReference type="ARBA" id="ARBA00023002"/>
    </source>
</evidence>
<keyword evidence="2" id="KW-0560">Oxidoreductase</keyword>
<dbReference type="Pfam" id="PF01070">
    <property type="entry name" value="FMN_dh"/>
    <property type="match status" value="1"/>
</dbReference>
<dbReference type="PANTHER" id="PTHR10578:SF67">
    <property type="entry name" value="PEROXISOMAL (S)-2-HYDROXYACID OXIDASE GLO3"/>
    <property type="match status" value="1"/>
</dbReference>
<dbReference type="PROSITE" id="PS51349">
    <property type="entry name" value="FMN_HYDROXY_ACID_DH_2"/>
    <property type="match status" value="1"/>
</dbReference>
<proteinExistence type="predicted"/>
<accession>A0A6A4KP08</accession>